<feature type="domain" description="PAC" evidence="1">
    <location>
        <begin position="264"/>
        <end position="315"/>
    </location>
</feature>
<dbReference type="SUPFAM" id="SSF55073">
    <property type="entry name" value="Nucleotide cyclase"/>
    <property type="match status" value="1"/>
</dbReference>
<dbReference type="InterPro" id="IPR001633">
    <property type="entry name" value="EAL_dom"/>
</dbReference>
<dbReference type="Pfam" id="PF01590">
    <property type="entry name" value="GAF"/>
    <property type="match status" value="1"/>
</dbReference>
<dbReference type="Proteomes" id="UP000233491">
    <property type="component" value="Unassembled WGS sequence"/>
</dbReference>
<dbReference type="InterPro" id="IPR035919">
    <property type="entry name" value="EAL_sf"/>
</dbReference>
<evidence type="ECO:0000259" key="1">
    <source>
        <dbReference type="PROSITE" id="PS50113"/>
    </source>
</evidence>
<dbReference type="PROSITE" id="PS50883">
    <property type="entry name" value="EAL"/>
    <property type="match status" value="1"/>
</dbReference>
<evidence type="ECO:0000313" key="5">
    <source>
        <dbReference type="Proteomes" id="UP000233491"/>
    </source>
</evidence>
<dbReference type="NCBIfam" id="TIGR00254">
    <property type="entry name" value="GGDEF"/>
    <property type="match status" value="1"/>
</dbReference>
<organism evidence="4 5">
    <name type="scientific">Pleomorphomonas diazotrophica</name>
    <dbReference type="NCBI Taxonomy" id="1166257"/>
    <lineage>
        <taxon>Bacteria</taxon>
        <taxon>Pseudomonadati</taxon>
        <taxon>Pseudomonadota</taxon>
        <taxon>Alphaproteobacteria</taxon>
        <taxon>Hyphomicrobiales</taxon>
        <taxon>Pleomorphomonadaceae</taxon>
        <taxon>Pleomorphomonas</taxon>
    </lineage>
</organism>
<feature type="domain" description="GGDEF" evidence="3">
    <location>
        <begin position="346"/>
        <end position="478"/>
    </location>
</feature>
<dbReference type="Gene3D" id="3.30.450.40">
    <property type="match status" value="1"/>
</dbReference>
<dbReference type="SMART" id="SM00267">
    <property type="entry name" value="GGDEF"/>
    <property type="match status" value="1"/>
</dbReference>
<dbReference type="AlphaFoldDB" id="A0A1I4VWU5"/>
<dbReference type="SMART" id="SM00052">
    <property type="entry name" value="EAL"/>
    <property type="match status" value="1"/>
</dbReference>
<accession>A0A1I4VWU5</accession>
<dbReference type="InterPro" id="IPR035965">
    <property type="entry name" value="PAS-like_dom_sf"/>
</dbReference>
<dbReference type="InterPro" id="IPR029787">
    <property type="entry name" value="Nucleotide_cyclase"/>
</dbReference>
<dbReference type="EMBL" id="PJNW01000006">
    <property type="protein sequence ID" value="PKR89239.1"/>
    <property type="molecule type" value="Genomic_DNA"/>
</dbReference>
<dbReference type="CDD" id="cd01948">
    <property type="entry name" value="EAL"/>
    <property type="match status" value="1"/>
</dbReference>
<keyword evidence="5" id="KW-1185">Reference proteome</keyword>
<dbReference type="Gene3D" id="3.20.20.450">
    <property type="entry name" value="EAL domain"/>
    <property type="match status" value="1"/>
</dbReference>
<dbReference type="PANTHER" id="PTHR44757">
    <property type="entry name" value="DIGUANYLATE CYCLASE DGCP"/>
    <property type="match status" value="1"/>
</dbReference>
<dbReference type="InterPro" id="IPR000160">
    <property type="entry name" value="GGDEF_dom"/>
</dbReference>
<dbReference type="Gene3D" id="3.30.70.270">
    <property type="match status" value="1"/>
</dbReference>
<dbReference type="PROSITE" id="PS50887">
    <property type="entry name" value="GGDEF"/>
    <property type="match status" value="1"/>
</dbReference>
<feature type="domain" description="EAL" evidence="2">
    <location>
        <begin position="487"/>
        <end position="742"/>
    </location>
</feature>
<dbReference type="Pfam" id="PF00563">
    <property type="entry name" value="EAL"/>
    <property type="match status" value="1"/>
</dbReference>
<dbReference type="SUPFAM" id="SSF141868">
    <property type="entry name" value="EAL domain-like"/>
    <property type="match status" value="1"/>
</dbReference>
<protein>
    <recommendedName>
        <fullName evidence="6">Bifunctional diguanylate cyclase/phosphodiesterase</fullName>
    </recommendedName>
</protein>
<gene>
    <name evidence="4" type="ORF">CXZ10_09965</name>
</gene>
<dbReference type="PANTHER" id="PTHR44757:SF2">
    <property type="entry name" value="BIOFILM ARCHITECTURE MAINTENANCE PROTEIN MBAA"/>
    <property type="match status" value="1"/>
</dbReference>
<dbReference type="CDD" id="cd01949">
    <property type="entry name" value="GGDEF"/>
    <property type="match status" value="1"/>
</dbReference>
<evidence type="ECO:0008006" key="6">
    <source>
        <dbReference type="Google" id="ProtNLM"/>
    </source>
</evidence>
<dbReference type="SUPFAM" id="SSF55785">
    <property type="entry name" value="PYP-like sensor domain (PAS domain)"/>
    <property type="match status" value="1"/>
</dbReference>
<evidence type="ECO:0000259" key="2">
    <source>
        <dbReference type="PROSITE" id="PS50883"/>
    </source>
</evidence>
<dbReference type="InterPro" id="IPR029016">
    <property type="entry name" value="GAF-like_dom_sf"/>
</dbReference>
<sequence length="749" mass="82954">MNRSGAIEKKRLRELYRYRILDTPPEPEFDGLCDLTRTLLGADAAVITFQDTDRSWCKASAGRHVVTLPRSASISEQAVIAGEPVVFENLANAPLFRDHPLVQGKDGMRAAIGVPIEVKKGLCIGAVVALFSEPRTISVVDVENLQRLTRAIVDRLHLRRIRIERELDQITRAKKDAEIAAQKWEIGKQRRLLEQTARLARIGGWEYDVAADRMIWSAEIYRLLELDETTAPPDLLTLLGYCREEAASEVRRLIVRVLTRGESFETEIPLTTESGRRRWARCVCEAEVQRGKVVRLLGTVQDTTLQRATEEEVNFIATHDMVTGLLNRAVFQERLDRALAYRAPTRTVGLFLIDVDHFKSVNDTLGHHAGDVLLAEVGRRLREAVGELGIVARLGGDEFALMMPDCGGESELVAIGEQMMRGLQEPIAYDAESIPVTISVGIARAPSGTPADLLFKDADIALYEAKGEGRNRFVLFDRAMREAIELRHSILRAIRQAIDRGDLRLHYQPKYSLRTGVLAGFEALLRWHRPDGFIASPGFFGIALDDPQLGLAIGDLVIREAVRQAADWRARGVVFDHVAINVATPQFRRGDLCDCLTAALDEFGVPPAALMVEVTENVLLSKVADEVQTTLSQLAGKGIKIALDDFGTGYASLSHLKDFPVDLLKIDRSFVATLTEERESRSIVRGITALAHDLGIPVIAEGVETSAQRDMLRHFGVDFGQGYLFSRAMLPAQIEASGLVNMIPSQARA</sequence>
<dbReference type="InterPro" id="IPR003018">
    <property type="entry name" value="GAF"/>
</dbReference>
<evidence type="ECO:0000313" key="4">
    <source>
        <dbReference type="EMBL" id="PKR89239.1"/>
    </source>
</evidence>
<dbReference type="PROSITE" id="PS50113">
    <property type="entry name" value="PAC"/>
    <property type="match status" value="1"/>
</dbReference>
<dbReference type="OrthoDB" id="9814202at2"/>
<dbReference type="SUPFAM" id="SSF55781">
    <property type="entry name" value="GAF domain-like"/>
    <property type="match status" value="1"/>
</dbReference>
<dbReference type="InterPro" id="IPR043128">
    <property type="entry name" value="Rev_trsase/Diguanyl_cyclase"/>
</dbReference>
<dbReference type="InterPro" id="IPR000700">
    <property type="entry name" value="PAS-assoc_C"/>
</dbReference>
<dbReference type="Pfam" id="PF00990">
    <property type="entry name" value="GGDEF"/>
    <property type="match status" value="1"/>
</dbReference>
<evidence type="ECO:0000259" key="3">
    <source>
        <dbReference type="PROSITE" id="PS50887"/>
    </source>
</evidence>
<name>A0A1I4VWU5_9HYPH</name>
<reference evidence="4 5" key="1">
    <citation type="submission" date="2017-12" db="EMBL/GenBank/DDBJ databases">
        <title>Anaerobic carbon monoxide metabolism by Pleomorphomonas carboxyditropha sp. nov., a new mesophilic hydrogenogenic carboxidotroph.</title>
        <authorList>
            <person name="Esquivel-Elizondo S."/>
            <person name="Krajmalnik-Brown R."/>
        </authorList>
    </citation>
    <scope>NUCLEOTIDE SEQUENCE [LARGE SCALE GENOMIC DNA]</scope>
    <source>
        <strain evidence="4 5">R5-392</strain>
    </source>
</reference>
<proteinExistence type="predicted"/>
<comment type="caution">
    <text evidence="4">The sequence shown here is derived from an EMBL/GenBank/DDBJ whole genome shotgun (WGS) entry which is preliminary data.</text>
</comment>
<dbReference type="InterPro" id="IPR052155">
    <property type="entry name" value="Biofilm_reg_signaling"/>
</dbReference>
<dbReference type="Gene3D" id="3.30.450.20">
    <property type="entry name" value="PAS domain"/>
    <property type="match status" value="1"/>
</dbReference>
<dbReference type="RefSeq" id="WP_101289018.1">
    <property type="nucleotide sequence ID" value="NZ_FOUQ01000013.1"/>
</dbReference>